<reference evidence="1" key="1">
    <citation type="submission" date="2022-08" db="EMBL/GenBank/DDBJ databases">
        <title>Genome Sequence of Pycnoporus sanguineus.</title>
        <authorList>
            <person name="Buettner E."/>
        </authorList>
    </citation>
    <scope>NUCLEOTIDE SEQUENCE</scope>
    <source>
        <strain evidence="1">CG-C14</strain>
    </source>
</reference>
<proteinExistence type="predicted"/>
<protein>
    <submittedName>
        <fullName evidence="1">Uncharacterized protein</fullName>
    </submittedName>
</protein>
<organism evidence="1 2">
    <name type="scientific">Trametes sanguinea</name>
    <dbReference type="NCBI Taxonomy" id="158606"/>
    <lineage>
        <taxon>Eukaryota</taxon>
        <taxon>Fungi</taxon>
        <taxon>Dikarya</taxon>
        <taxon>Basidiomycota</taxon>
        <taxon>Agaricomycotina</taxon>
        <taxon>Agaricomycetes</taxon>
        <taxon>Polyporales</taxon>
        <taxon>Polyporaceae</taxon>
        <taxon>Trametes</taxon>
    </lineage>
</organism>
<name>A0ACC1PT20_9APHY</name>
<sequence>MDYLLHSSISLTTVPALTITYDIACQYSVNLWRRFDTYGFDTLVDRTIQWGIPMHHIAAHQDKCRANYSLHYLPHCGRLDGEGVERGWALANLAAPSTKEMGPGSRRDLLDDIFADQNWQKVTKLPGALLARIKAAVPERETHVAAFKEYHAALPSEQTAMWRRAVEAWEADPSQPNPFLATRTHITQATARMQLNKEDSEALRTGRATVLHEEFSSATVVAAGLDLEEQQRLLSRDLRNMHEHATDLARAQMLERQNILHRKIQSWADIQRLFMPCVQAARARLTEDSTTHQPHRIPLLLPSAACHYFPCTQDILRQEWILHEAQAHDALDDIRSRLEVRYYMYHSKDRFARGQGANTRMNNSIQLLQAKLLGDAERYRAAYDALCRLSPQLNKNISEWGTVLRPLQDSDIRHLAEGEDGNPSESRRTNVLDMAKQPRIRGYPATWWTSTLRIEWCKARARAQRWSEECTLLEEEMRRVISYHQWASKKWLLRTGGSSMASDYAEGSDAYARRQAAIRQQMKSFCERSWHYVKQWICLGTDATSGAASMDLDFAAAAPPSSTQAEAASTSSS</sequence>
<keyword evidence="2" id="KW-1185">Reference proteome</keyword>
<dbReference type="Proteomes" id="UP001144978">
    <property type="component" value="Unassembled WGS sequence"/>
</dbReference>
<comment type="caution">
    <text evidence="1">The sequence shown here is derived from an EMBL/GenBank/DDBJ whole genome shotgun (WGS) entry which is preliminary data.</text>
</comment>
<dbReference type="EMBL" id="JANSHE010001606">
    <property type="protein sequence ID" value="KAJ3001887.1"/>
    <property type="molecule type" value="Genomic_DNA"/>
</dbReference>
<evidence type="ECO:0000313" key="1">
    <source>
        <dbReference type="EMBL" id="KAJ3001887.1"/>
    </source>
</evidence>
<accession>A0ACC1PT20</accession>
<gene>
    <name evidence="1" type="ORF">NUW54_g6154</name>
</gene>
<evidence type="ECO:0000313" key="2">
    <source>
        <dbReference type="Proteomes" id="UP001144978"/>
    </source>
</evidence>